<evidence type="ECO:0000256" key="4">
    <source>
        <dbReference type="ARBA" id="ARBA00022723"/>
    </source>
</evidence>
<dbReference type="PROSITE" id="PS00086">
    <property type="entry name" value="CYTOCHROME_P450"/>
    <property type="match status" value="1"/>
</dbReference>
<dbReference type="InterPro" id="IPR001128">
    <property type="entry name" value="Cyt_P450"/>
</dbReference>
<keyword evidence="5 9" id="KW-0560">Oxidoreductase</keyword>
<evidence type="ECO:0008006" key="12">
    <source>
        <dbReference type="Google" id="ProtNLM"/>
    </source>
</evidence>
<dbReference type="InterPro" id="IPR036396">
    <property type="entry name" value="Cyt_P450_sf"/>
</dbReference>
<evidence type="ECO:0000256" key="3">
    <source>
        <dbReference type="ARBA" id="ARBA00022617"/>
    </source>
</evidence>
<keyword evidence="6 8" id="KW-0408">Iron</keyword>
<dbReference type="FunFam" id="1.10.630.10:FF:000126">
    <property type="entry name" value="Predicted protein"/>
    <property type="match status" value="1"/>
</dbReference>
<evidence type="ECO:0000256" key="1">
    <source>
        <dbReference type="ARBA" id="ARBA00001971"/>
    </source>
</evidence>
<dbReference type="Gramene" id="TraesCS7A02G042600.2">
    <property type="protein sequence ID" value="TraesCS7A02G042600.2"/>
    <property type="gene ID" value="TraesCS7A02G042600"/>
</dbReference>
<dbReference type="GO" id="GO:0004497">
    <property type="term" value="F:monooxygenase activity"/>
    <property type="evidence" value="ECO:0007669"/>
    <property type="project" value="UniProtKB-KW"/>
</dbReference>
<evidence type="ECO:0000256" key="6">
    <source>
        <dbReference type="ARBA" id="ARBA00023004"/>
    </source>
</evidence>
<dbReference type="GO" id="GO:0016705">
    <property type="term" value="F:oxidoreductase activity, acting on paired donors, with incorporation or reduction of molecular oxygen"/>
    <property type="evidence" value="ECO:0007669"/>
    <property type="project" value="InterPro"/>
</dbReference>
<protein>
    <recommendedName>
        <fullName evidence="12">Cytochrome P450</fullName>
    </recommendedName>
</protein>
<comment type="cofactor">
    <cofactor evidence="1 8">
        <name>heme</name>
        <dbReference type="ChEBI" id="CHEBI:30413"/>
    </cofactor>
</comment>
<dbReference type="PANTHER" id="PTHR47955">
    <property type="entry name" value="CYTOCHROME P450 FAMILY 71 PROTEIN"/>
    <property type="match status" value="1"/>
</dbReference>
<name>A0A3B6RB85_WHEAT</name>
<dbReference type="PRINTS" id="PR00385">
    <property type="entry name" value="P450"/>
</dbReference>
<dbReference type="Proteomes" id="UP000019116">
    <property type="component" value="Chromosome 7A"/>
</dbReference>
<keyword evidence="7 9" id="KW-0503">Monooxygenase</keyword>
<dbReference type="OrthoDB" id="747409at2759"/>
<keyword evidence="11" id="KW-1185">Reference proteome</keyword>
<dbReference type="Pfam" id="PF00067">
    <property type="entry name" value="p450"/>
    <property type="match status" value="2"/>
</dbReference>
<dbReference type="AlphaFoldDB" id="A0A3B6RB85"/>
<dbReference type="InterPro" id="IPR017972">
    <property type="entry name" value="Cyt_P450_CS"/>
</dbReference>
<evidence type="ECO:0000256" key="8">
    <source>
        <dbReference type="PIRSR" id="PIRSR602403-1"/>
    </source>
</evidence>
<accession>A0A3B6RB85</accession>
<sequence>MGRYSQLLELLPQQWQLLLFILPLISLLFLHRRRNRPGGLRLPPGPWKLPVVGNLHQIGPLPHRSLSALARRHGPVMMLRLGTVPTVVLSSPEAAREALKTHDADCCSRPPAAGPRLLSYGYKDVAFSPYSDYVRDMRKLFIVELLSRRRVQAACYARDTQNTFVGGNHTSSVTINWAMAELIRQPRLLGKVQDEIRAIGGKTELLQHDDMSKLKYLKMVVKETLRLHPPATLLVPRETTGRIQVAGYDIPAKTKIIVNAWAIGRDPGAWNDDSEEFRPERFQDKDVDFNGAHFELLPFGSGRRICPGLAMGVANVEFILANMLYCFNWELPDGVSCEDVNMEEAGALTFRKKTPLMLVPTRYSMCP</sequence>
<keyword evidence="4 8" id="KW-0479">Metal-binding</keyword>
<comment type="similarity">
    <text evidence="2 9">Belongs to the cytochrome P450 family.</text>
</comment>
<dbReference type="GO" id="GO:0005506">
    <property type="term" value="F:iron ion binding"/>
    <property type="evidence" value="ECO:0007669"/>
    <property type="project" value="InterPro"/>
</dbReference>
<evidence type="ECO:0000256" key="2">
    <source>
        <dbReference type="ARBA" id="ARBA00010617"/>
    </source>
</evidence>
<dbReference type="EnsemblPlants" id="TraesCS7A02G042600.2">
    <property type="protein sequence ID" value="TraesCS7A02G042600.2"/>
    <property type="gene ID" value="TraesCS7A02G042600"/>
</dbReference>
<dbReference type="Gene3D" id="1.10.630.10">
    <property type="entry name" value="Cytochrome P450"/>
    <property type="match status" value="2"/>
</dbReference>
<keyword evidence="3 8" id="KW-0349">Heme</keyword>
<dbReference type="GO" id="GO:0020037">
    <property type="term" value="F:heme binding"/>
    <property type="evidence" value="ECO:0007669"/>
    <property type="project" value="InterPro"/>
</dbReference>
<dbReference type="SUPFAM" id="SSF48264">
    <property type="entry name" value="Cytochrome P450"/>
    <property type="match status" value="1"/>
</dbReference>
<evidence type="ECO:0000256" key="5">
    <source>
        <dbReference type="ARBA" id="ARBA00023002"/>
    </source>
</evidence>
<organism evidence="10">
    <name type="scientific">Triticum aestivum</name>
    <name type="common">Wheat</name>
    <dbReference type="NCBI Taxonomy" id="4565"/>
    <lineage>
        <taxon>Eukaryota</taxon>
        <taxon>Viridiplantae</taxon>
        <taxon>Streptophyta</taxon>
        <taxon>Embryophyta</taxon>
        <taxon>Tracheophyta</taxon>
        <taxon>Spermatophyta</taxon>
        <taxon>Magnoliopsida</taxon>
        <taxon>Liliopsida</taxon>
        <taxon>Poales</taxon>
        <taxon>Poaceae</taxon>
        <taxon>BOP clade</taxon>
        <taxon>Pooideae</taxon>
        <taxon>Triticodae</taxon>
        <taxon>Triticeae</taxon>
        <taxon>Triticinae</taxon>
        <taxon>Triticum</taxon>
    </lineage>
</organism>
<evidence type="ECO:0000313" key="10">
    <source>
        <dbReference type="EnsemblPlants" id="TraesCS7A02G042600.2"/>
    </source>
</evidence>
<dbReference type="InterPro" id="IPR002403">
    <property type="entry name" value="Cyt_P450_E_grp-IV"/>
</dbReference>
<evidence type="ECO:0000256" key="9">
    <source>
        <dbReference type="RuleBase" id="RU000461"/>
    </source>
</evidence>
<evidence type="ECO:0000256" key="7">
    <source>
        <dbReference type="ARBA" id="ARBA00023033"/>
    </source>
</evidence>
<dbReference type="PRINTS" id="PR00465">
    <property type="entry name" value="EP450IV"/>
</dbReference>
<gene>
    <name evidence="10" type="primary">LOC123154237</name>
</gene>
<feature type="binding site" description="axial binding residue" evidence="8">
    <location>
        <position position="306"/>
    </location>
    <ligand>
        <name>heme</name>
        <dbReference type="ChEBI" id="CHEBI:30413"/>
    </ligand>
    <ligandPart>
        <name>Fe</name>
        <dbReference type="ChEBI" id="CHEBI:18248"/>
    </ligandPart>
</feature>
<dbReference type="PaxDb" id="4565-Traes_7AS_1FF425026.1"/>
<reference evidence="10" key="2">
    <citation type="submission" date="2018-10" db="UniProtKB">
        <authorList>
            <consortium name="EnsemblPlants"/>
        </authorList>
    </citation>
    <scope>IDENTIFICATION</scope>
</reference>
<evidence type="ECO:0000313" key="11">
    <source>
        <dbReference type="Proteomes" id="UP000019116"/>
    </source>
</evidence>
<reference evidence="10" key="1">
    <citation type="submission" date="2018-08" db="EMBL/GenBank/DDBJ databases">
        <authorList>
            <person name="Rossello M."/>
        </authorList>
    </citation>
    <scope>NUCLEOTIDE SEQUENCE [LARGE SCALE GENOMIC DNA]</scope>
    <source>
        <strain evidence="10">cv. Chinese Spring</strain>
    </source>
</reference>
<dbReference type="SMR" id="A0A3B6RB85"/>
<proteinExistence type="inferred from homology"/>
<dbReference type="PANTHER" id="PTHR47955:SF11">
    <property type="entry name" value="4-HYDROXYPHENYLACETALDEHYDE OXIME MONOOXYGENASE"/>
    <property type="match status" value="1"/>
</dbReference>